<proteinExistence type="predicted"/>
<organism evidence="13 14">
    <name type="scientific">Flectobacillus rivi</name>
    <dbReference type="NCBI Taxonomy" id="2984209"/>
    <lineage>
        <taxon>Bacteria</taxon>
        <taxon>Pseudomonadati</taxon>
        <taxon>Bacteroidota</taxon>
        <taxon>Cytophagia</taxon>
        <taxon>Cytophagales</taxon>
        <taxon>Flectobacillaceae</taxon>
        <taxon>Flectobacillus</taxon>
    </lineage>
</organism>
<dbReference type="PANTHER" id="PTHR24221">
    <property type="entry name" value="ATP-BINDING CASSETTE SUB-FAMILY B"/>
    <property type="match status" value="1"/>
</dbReference>
<evidence type="ECO:0000256" key="7">
    <source>
        <dbReference type="ARBA" id="ARBA00023136"/>
    </source>
</evidence>
<feature type="transmembrane region" description="Helical" evidence="9">
    <location>
        <begin position="314"/>
        <end position="332"/>
    </location>
</feature>
<dbReference type="Pfam" id="PF00005">
    <property type="entry name" value="ABC_tran"/>
    <property type="match status" value="1"/>
</dbReference>
<evidence type="ECO:0000259" key="11">
    <source>
        <dbReference type="PROSITE" id="PS50929"/>
    </source>
</evidence>
<dbReference type="EMBL" id="JASHIE010000012">
    <property type="protein sequence ID" value="MDI9876240.1"/>
    <property type="molecule type" value="Genomic_DNA"/>
</dbReference>
<comment type="subcellular location">
    <subcellularLocation>
        <location evidence="1">Cell membrane</location>
        <topology evidence="1">Multi-pass membrane protein</topology>
    </subcellularLocation>
</comment>
<dbReference type="Gene3D" id="1.20.1560.10">
    <property type="entry name" value="ABC transporter type 1, transmembrane domain"/>
    <property type="match status" value="1"/>
</dbReference>
<keyword evidence="4" id="KW-0067">ATP-binding</keyword>
<feature type="transmembrane region" description="Helical" evidence="9">
    <location>
        <begin position="428"/>
        <end position="449"/>
    </location>
</feature>
<sequence length="713" mass="80212">MNTKKDSHQNIKGFVLQQGESDCGVACLLSVIRYYGGDSTLETLRESSGTNIQGTSLLGLQQSANSLNLEAEAFEVDELNVFRKEARFPCILHVVIDEKLEHYVVCYEASEDGSFIIGDPAKGIEIWNESELLTRWRTRAVLILNPTAAFEKVYSSNQKKIVWFKELIREDIPMLAIAAVLGIAIAVLGMTTAIFSQKLLDEIIPQHQTQRLWLGMSLLAFLLVARAGLSYLRGFFLLRQSQDFNNRLMDDFYGKLLHLQKSFFDTRKTGEIIARLNDTRRIQQVISYLVGNVVIDILVLLVSAFYIFNYSISIGLLSLVSLPLYSFLVWKYNHKIIKYQKEVMSQYASTESHFVDAITGISVIKSANKERIFTQIGKAYYQLFQQKIYELSTLGNRYGLWNELLNVLIVTAILAISSFAVLHQNIKIGAMMAIISIVSGMIGAVSRLATTNIQLQEAKVAFERMFEFTNIKPEPTHTYHQDNYSLPDINSLSINNLSFRFVGRPQLLKNVSISVNKGQIVGLLGEVGSGKSIILQILQKFQNFESGDIIINKTLSIKDIPASIWREHIGIVPQDIKIFNGTLIDNILLGNVIEEGQKVVEFCQSIGISAFFENLPQGYLSIVGEEGINLSGGQKQLVALARALYRRPKVLLLDEATSAMDSKTEKFVVELLEKLSANMCIILVTHRYNLMDKIDHIYHLENGVTSQSELYIS</sequence>
<evidence type="ECO:0000256" key="6">
    <source>
        <dbReference type="ARBA" id="ARBA00022989"/>
    </source>
</evidence>
<dbReference type="SUPFAM" id="SSF90123">
    <property type="entry name" value="ABC transporter transmembrane region"/>
    <property type="match status" value="1"/>
</dbReference>
<dbReference type="PROSITE" id="PS50893">
    <property type="entry name" value="ABC_TRANSPORTER_2"/>
    <property type="match status" value="1"/>
</dbReference>
<dbReference type="PROSITE" id="PS00211">
    <property type="entry name" value="ABC_TRANSPORTER_1"/>
    <property type="match status" value="1"/>
</dbReference>
<evidence type="ECO:0000256" key="3">
    <source>
        <dbReference type="ARBA" id="ARBA00022741"/>
    </source>
</evidence>
<dbReference type="InterPro" id="IPR039421">
    <property type="entry name" value="Type_1_exporter"/>
</dbReference>
<dbReference type="RefSeq" id="WP_283382598.1">
    <property type="nucleotide sequence ID" value="NZ_JASHIE010000012.1"/>
</dbReference>
<dbReference type="PROSITE" id="PS50929">
    <property type="entry name" value="ABC_TM1F"/>
    <property type="match status" value="1"/>
</dbReference>
<dbReference type="Gene3D" id="3.40.50.300">
    <property type="entry name" value="P-loop containing nucleotide triphosphate hydrolases"/>
    <property type="match status" value="1"/>
</dbReference>
<evidence type="ECO:0000259" key="10">
    <source>
        <dbReference type="PROSITE" id="PS50893"/>
    </source>
</evidence>
<keyword evidence="8" id="KW-0080">Bacteriocin transport</keyword>
<dbReference type="SMART" id="SM00382">
    <property type="entry name" value="AAA"/>
    <property type="match status" value="1"/>
</dbReference>
<dbReference type="PANTHER" id="PTHR24221:SF654">
    <property type="entry name" value="ATP-BINDING CASSETTE SUB-FAMILY B MEMBER 6"/>
    <property type="match status" value="1"/>
</dbReference>
<feature type="transmembrane region" description="Helical" evidence="9">
    <location>
        <begin position="212"/>
        <end position="232"/>
    </location>
</feature>
<dbReference type="Pfam" id="PF03412">
    <property type="entry name" value="Peptidase_C39"/>
    <property type="match status" value="1"/>
</dbReference>
<dbReference type="InterPro" id="IPR003439">
    <property type="entry name" value="ABC_transporter-like_ATP-bd"/>
</dbReference>
<evidence type="ECO:0000256" key="8">
    <source>
        <dbReference type="ARBA" id="ARBA00043264"/>
    </source>
</evidence>
<evidence type="ECO:0000313" key="13">
    <source>
        <dbReference type="EMBL" id="MDI9876240.1"/>
    </source>
</evidence>
<keyword evidence="3" id="KW-0547">Nucleotide-binding</keyword>
<dbReference type="SUPFAM" id="SSF52540">
    <property type="entry name" value="P-loop containing nucleoside triphosphate hydrolases"/>
    <property type="match status" value="1"/>
</dbReference>
<dbReference type="PROSITE" id="PS50990">
    <property type="entry name" value="PEPTIDASE_C39"/>
    <property type="match status" value="1"/>
</dbReference>
<protein>
    <submittedName>
        <fullName evidence="13">Peptidase domain-containing ABC transporter</fullName>
    </submittedName>
</protein>
<feature type="transmembrane region" description="Helical" evidence="9">
    <location>
        <begin position="285"/>
        <end position="308"/>
    </location>
</feature>
<dbReference type="InterPro" id="IPR005074">
    <property type="entry name" value="Peptidase_C39"/>
</dbReference>
<dbReference type="Proteomes" id="UP001225761">
    <property type="component" value="Unassembled WGS sequence"/>
</dbReference>
<keyword evidence="7 9" id="KW-0472">Membrane</keyword>
<feature type="domain" description="ABC transmembrane type-1" evidence="11">
    <location>
        <begin position="176"/>
        <end position="457"/>
    </location>
</feature>
<evidence type="ECO:0000256" key="2">
    <source>
        <dbReference type="ARBA" id="ARBA00022692"/>
    </source>
</evidence>
<name>A0ABT6Z537_9BACT</name>
<dbReference type="InterPro" id="IPR027417">
    <property type="entry name" value="P-loop_NTPase"/>
</dbReference>
<reference evidence="13 14" key="1">
    <citation type="submission" date="2023-05" db="EMBL/GenBank/DDBJ databases">
        <title>Novel species of genus Flectobacillus isolated from stream in China.</title>
        <authorList>
            <person name="Lu H."/>
        </authorList>
    </citation>
    <scope>NUCLEOTIDE SEQUENCE [LARGE SCALE GENOMIC DNA]</scope>
    <source>
        <strain evidence="13 14">LFS242W</strain>
    </source>
</reference>
<dbReference type="InterPro" id="IPR011527">
    <property type="entry name" value="ABC1_TM_dom"/>
</dbReference>
<evidence type="ECO:0000256" key="9">
    <source>
        <dbReference type="SAM" id="Phobius"/>
    </source>
</evidence>
<dbReference type="Pfam" id="PF00664">
    <property type="entry name" value="ABC_membrane"/>
    <property type="match status" value="1"/>
</dbReference>
<dbReference type="InterPro" id="IPR017871">
    <property type="entry name" value="ABC_transporter-like_CS"/>
</dbReference>
<accession>A0ABT6Z537</accession>
<evidence type="ECO:0000256" key="1">
    <source>
        <dbReference type="ARBA" id="ARBA00004651"/>
    </source>
</evidence>
<keyword evidence="6 9" id="KW-1133">Transmembrane helix</keyword>
<feature type="transmembrane region" description="Helical" evidence="9">
    <location>
        <begin position="175"/>
        <end position="200"/>
    </location>
</feature>
<feature type="domain" description="ABC transporter" evidence="10">
    <location>
        <begin position="492"/>
        <end position="712"/>
    </location>
</feature>
<feature type="domain" description="Peptidase C39" evidence="12">
    <location>
        <begin position="17"/>
        <end position="143"/>
    </location>
</feature>
<gene>
    <name evidence="13" type="ORF">QM481_17010</name>
</gene>
<evidence type="ECO:0000313" key="14">
    <source>
        <dbReference type="Proteomes" id="UP001225761"/>
    </source>
</evidence>
<dbReference type="Gene3D" id="3.90.70.10">
    <property type="entry name" value="Cysteine proteinases"/>
    <property type="match status" value="1"/>
</dbReference>
<feature type="transmembrane region" description="Helical" evidence="9">
    <location>
        <begin position="404"/>
        <end position="422"/>
    </location>
</feature>
<keyword evidence="14" id="KW-1185">Reference proteome</keyword>
<evidence type="ECO:0000256" key="4">
    <source>
        <dbReference type="ARBA" id="ARBA00022840"/>
    </source>
</evidence>
<keyword evidence="5" id="KW-0653">Protein transport</keyword>
<dbReference type="CDD" id="cd18570">
    <property type="entry name" value="ABC_6TM_PCAT1_LagD_like"/>
    <property type="match status" value="1"/>
</dbReference>
<evidence type="ECO:0000259" key="12">
    <source>
        <dbReference type="PROSITE" id="PS50990"/>
    </source>
</evidence>
<keyword evidence="2 9" id="KW-0812">Transmembrane</keyword>
<comment type="caution">
    <text evidence="13">The sequence shown here is derived from an EMBL/GenBank/DDBJ whole genome shotgun (WGS) entry which is preliminary data.</text>
</comment>
<evidence type="ECO:0000256" key="5">
    <source>
        <dbReference type="ARBA" id="ARBA00022927"/>
    </source>
</evidence>
<keyword evidence="5" id="KW-0813">Transport</keyword>
<dbReference type="InterPro" id="IPR003593">
    <property type="entry name" value="AAA+_ATPase"/>
</dbReference>
<dbReference type="InterPro" id="IPR036640">
    <property type="entry name" value="ABC1_TM_sf"/>
</dbReference>